<dbReference type="Proteomes" id="UP000005467">
    <property type="component" value="Unassembled WGS sequence"/>
</dbReference>
<reference evidence="1 2" key="1">
    <citation type="submission" date="2011-01" db="EMBL/GenBank/DDBJ databases">
        <authorList>
            <person name="Muzny D."/>
            <person name="Qin X."/>
            <person name="Deng J."/>
            <person name="Jiang H."/>
            <person name="Liu Y."/>
            <person name="Qu J."/>
            <person name="Song X.-Z."/>
            <person name="Zhang L."/>
            <person name="Thornton R."/>
            <person name="Coyle M."/>
            <person name="Francisco L."/>
            <person name="Jackson L."/>
            <person name="Javaid M."/>
            <person name="Korchina V."/>
            <person name="Kovar C."/>
            <person name="Mata R."/>
            <person name="Mathew T."/>
            <person name="Ngo R."/>
            <person name="Nguyen L."/>
            <person name="Nguyen N."/>
            <person name="Okwuonu G."/>
            <person name="Ongeri F."/>
            <person name="Pham C."/>
            <person name="Simmons D."/>
            <person name="Wilczek-Boney K."/>
            <person name="Hale W."/>
            <person name="Jakkamsetti A."/>
            <person name="Pham P."/>
            <person name="Ruth R."/>
            <person name="San Lucas F."/>
            <person name="Warren J."/>
            <person name="Zhang J."/>
            <person name="Zhao Z."/>
            <person name="Zhou C."/>
            <person name="Zhu D."/>
            <person name="Lee S."/>
            <person name="Bess C."/>
            <person name="Blankenburg K."/>
            <person name="Forbes L."/>
            <person name="Fu Q."/>
            <person name="Gubbala S."/>
            <person name="Hirani K."/>
            <person name="Jayaseelan J.C."/>
            <person name="Lara F."/>
            <person name="Munidasa M."/>
            <person name="Palculict T."/>
            <person name="Patil S."/>
            <person name="Pu L.-L."/>
            <person name="Saada N."/>
            <person name="Tang L."/>
            <person name="Weissenberger G."/>
            <person name="Zhu Y."/>
            <person name="Hemphill L."/>
            <person name="Shang Y."/>
            <person name="Youmans B."/>
            <person name="Ayvaz T."/>
            <person name="Ross M."/>
            <person name="Santibanez J."/>
            <person name="Aqrawi P."/>
            <person name="Gross S."/>
            <person name="Joshi V."/>
            <person name="Fowler G."/>
            <person name="Nazareth L."/>
            <person name="Reid J."/>
            <person name="Worley K."/>
            <person name="Petrosino J."/>
            <person name="Highlander S."/>
            <person name="Gibbs R."/>
        </authorList>
    </citation>
    <scope>NUCLEOTIDE SEQUENCE [LARGE SCALE GENOMIC DNA]</scope>
    <source>
        <strain evidence="1 2">ATCC 25976</strain>
    </source>
</reference>
<keyword evidence="2" id="KW-1185">Reference proteome</keyword>
<protein>
    <submittedName>
        <fullName evidence="1">Uncharacterized protein</fullName>
    </submittedName>
</protein>
<dbReference type="AlphaFoldDB" id="E8KGS1"/>
<name>E8KGS1_9PAST</name>
<evidence type="ECO:0000313" key="1">
    <source>
        <dbReference type="EMBL" id="EFX91926.1"/>
    </source>
</evidence>
<dbReference type="EMBL" id="AEVG01000068">
    <property type="protein sequence ID" value="EFX91926.1"/>
    <property type="molecule type" value="Genomic_DNA"/>
</dbReference>
<comment type="caution">
    <text evidence="1">The sequence shown here is derived from an EMBL/GenBank/DDBJ whole genome shotgun (WGS) entry which is preliminary data.</text>
</comment>
<proteinExistence type="predicted"/>
<accession>E8KGS1</accession>
<evidence type="ECO:0000313" key="2">
    <source>
        <dbReference type="Proteomes" id="UP000005467"/>
    </source>
</evidence>
<organism evidence="1 2">
    <name type="scientific">Actinobacillus ureae ATCC 25976</name>
    <dbReference type="NCBI Taxonomy" id="887324"/>
    <lineage>
        <taxon>Bacteria</taxon>
        <taxon>Pseudomonadati</taxon>
        <taxon>Pseudomonadota</taxon>
        <taxon>Gammaproteobacteria</taxon>
        <taxon>Pasteurellales</taxon>
        <taxon>Pasteurellaceae</taxon>
        <taxon>Actinobacillus</taxon>
    </lineage>
</organism>
<gene>
    <name evidence="1" type="ORF">HMPREF0027_1038</name>
</gene>
<sequence length="49" mass="5744">MQKFEINHKKGQRLLLAHCLLLFALFLQNLTACLKSFLGNNRLVVEIFR</sequence>
<dbReference type="HOGENOM" id="CLU_3131421_0_0_6"/>